<keyword evidence="6" id="KW-1185">Reference proteome</keyword>
<gene>
    <name evidence="5" type="ORF">CLF_102714</name>
</gene>
<feature type="domain" description="F1F0-ATP synthase delta subunit C-terminal" evidence="4">
    <location>
        <begin position="95"/>
        <end position="132"/>
    </location>
</feature>
<proteinExistence type="predicted"/>
<dbReference type="Pfam" id="PF21335">
    <property type="entry name" value="ATPD_C_metazoa"/>
    <property type="match status" value="1"/>
</dbReference>
<reference evidence="5" key="1">
    <citation type="journal article" date="2011" name="Genome Biol.">
        <title>The draft genome of the carcinogenic human liver fluke Clonorchis sinensis.</title>
        <authorList>
            <person name="Wang X."/>
            <person name="Chen W."/>
            <person name="Huang Y."/>
            <person name="Sun J."/>
            <person name="Men J."/>
            <person name="Liu H."/>
            <person name="Luo F."/>
            <person name="Guo L."/>
            <person name="Lv X."/>
            <person name="Deng C."/>
            <person name="Zhou C."/>
            <person name="Fan Y."/>
            <person name="Li X."/>
            <person name="Huang L."/>
            <person name="Hu Y."/>
            <person name="Liang C."/>
            <person name="Hu X."/>
            <person name="Xu J."/>
            <person name="Yu X."/>
        </authorList>
    </citation>
    <scope>NUCLEOTIDE SEQUENCE [LARGE SCALE GENOMIC DNA]</scope>
    <source>
        <strain evidence="5">Henan</strain>
    </source>
</reference>
<accession>G7Y8E4</accession>
<evidence type="ECO:0000313" key="5">
    <source>
        <dbReference type="EMBL" id="GAA49229.1"/>
    </source>
</evidence>
<keyword evidence="1" id="KW-0375">Hydrogen ion transport</keyword>
<keyword evidence="1" id="KW-0813">Transport</keyword>
<evidence type="ECO:0000313" key="6">
    <source>
        <dbReference type="Proteomes" id="UP000008909"/>
    </source>
</evidence>
<dbReference type="Proteomes" id="UP000008909">
    <property type="component" value="Unassembled WGS sequence"/>
</dbReference>
<reference key="2">
    <citation type="submission" date="2011-10" db="EMBL/GenBank/DDBJ databases">
        <title>The genome and transcriptome sequence of Clonorchis sinensis provide insights into the carcinogenic liver fluke.</title>
        <authorList>
            <person name="Wang X."/>
            <person name="Huang Y."/>
            <person name="Chen W."/>
            <person name="Liu H."/>
            <person name="Guo L."/>
            <person name="Chen Y."/>
            <person name="Luo F."/>
            <person name="Zhou W."/>
            <person name="Sun J."/>
            <person name="Mao Q."/>
            <person name="Liang P."/>
            <person name="Zhou C."/>
            <person name="Tian Y."/>
            <person name="Men J."/>
            <person name="Lv X."/>
            <person name="Huang L."/>
            <person name="Zhou J."/>
            <person name="Hu Y."/>
            <person name="Li R."/>
            <person name="Zhang F."/>
            <person name="Lei H."/>
            <person name="Li X."/>
            <person name="Hu X."/>
            <person name="Liang C."/>
            <person name="Xu J."/>
            <person name="Wu Z."/>
            <person name="Yu X."/>
        </authorList>
    </citation>
    <scope>NUCLEOTIDE SEQUENCE</scope>
    <source>
        <strain>Henan</strain>
    </source>
</reference>
<protein>
    <submittedName>
        <fullName evidence="5">F-type H+-transporting ATPase subunit delta</fullName>
    </submittedName>
</protein>
<evidence type="ECO:0000256" key="3">
    <source>
        <dbReference type="ARBA" id="ARBA00023310"/>
    </source>
</evidence>
<name>G7Y8E4_CLOSI</name>
<dbReference type="EMBL" id="DF142941">
    <property type="protein sequence ID" value="GAA49229.1"/>
    <property type="molecule type" value="Genomic_DNA"/>
</dbReference>
<organism evidence="5 6">
    <name type="scientific">Clonorchis sinensis</name>
    <name type="common">Chinese liver fluke</name>
    <dbReference type="NCBI Taxonomy" id="79923"/>
    <lineage>
        <taxon>Eukaryota</taxon>
        <taxon>Metazoa</taxon>
        <taxon>Spiralia</taxon>
        <taxon>Lophotrochozoa</taxon>
        <taxon>Platyhelminthes</taxon>
        <taxon>Trematoda</taxon>
        <taxon>Digenea</taxon>
        <taxon>Opisthorchiida</taxon>
        <taxon>Opisthorchiata</taxon>
        <taxon>Opisthorchiidae</taxon>
        <taxon>Clonorchis</taxon>
    </lineage>
</organism>
<dbReference type="PANTHER" id="PTHR13822">
    <property type="entry name" value="ATP SYNTHASE DELTA/EPSILON CHAIN"/>
    <property type="match status" value="1"/>
</dbReference>
<dbReference type="InterPro" id="IPR036794">
    <property type="entry name" value="ATP_F1_dsu/esu_C_sf"/>
</dbReference>
<dbReference type="PANTHER" id="PTHR13822:SF7">
    <property type="entry name" value="ATP SYNTHASE SUBUNIT DELTA, MITOCHONDRIAL"/>
    <property type="match status" value="1"/>
</dbReference>
<dbReference type="Gene3D" id="1.20.5.440">
    <property type="entry name" value="ATP synthase delta/epsilon subunit, C-terminal domain"/>
    <property type="match status" value="1"/>
</dbReference>
<dbReference type="InterPro" id="IPR048937">
    <property type="entry name" value="ATPD_C_metazoa"/>
</dbReference>
<keyword evidence="2" id="KW-0139">CF(1)</keyword>
<dbReference type="GO" id="GO:0045259">
    <property type="term" value="C:proton-transporting ATP synthase complex"/>
    <property type="evidence" value="ECO:0007669"/>
    <property type="project" value="UniProtKB-KW"/>
</dbReference>
<dbReference type="InterPro" id="IPR001469">
    <property type="entry name" value="ATP_synth_F1_dsu/esu"/>
</dbReference>
<evidence type="ECO:0000256" key="1">
    <source>
        <dbReference type="ARBA" id="ARBA00022781"/>
    </source>
</evidence>
<evidence type="ECO:0000259" key="4">
    <source>
        <dbReference type="Pfam" id="PF21335"/>
    </source>
</evidence>
<dbReference type="SUPFAM" id="SSF46604">
    <property type="entry name" value="Epsilon subunit of F1F0-ATP synthase C-terminal domain"/>
    <property type="match status" value="1"/>
</dbReference>
<sequence length="185" mass="20758">MVADKERFVVCDLGVFFWNTRFNETSIVLRERKFDLSGVQQCRCCESLPDAGTCVGYRIGRYSEILFWMSSGTVTVNSDSSMQVLAEEAATLDQLDVHAVKEGLTRAQAELLSAQTDASKAEAQIAVEVYEELAHRSDRRLRSEGLLPFIWTLSFAHQLGFNENTNLIPAESPVYAILQLKDSRT</sequence>
<keyword evidence="3" id="KW-0066">ATP synthesis</keyword>
<keyword evidence="1" id="KW-0406">Ion transport</keyword>
<dbReference type="AlphaFoldDB" id="G7Y8E4"/>
<dbReference type="GO" id="GO:0046933">
    <property type="term" value="F:proton-transporting ATP synthase activity, rotational mechanism"/>
    <property type="evidence" value="ECO:0007669"/>
    <property type="project" value="InterPro"/>
</dbReference>
<evidence type="ECO:0000256" key="2">
    <source>
        <dbReference type="ARBA" id="ARBA00023196"/>
    </source>
</evidence>